<dbReference type="Proteomes" id="UP000824469">
    <property type="component" value="Unassembled WGS sequence"/>
</dbReference>
<dbReference type="AlphaFoldDB" id="A0AA38GUZ6"/>
<dbReference type="EMBL" id="JAHRHJ020000001">
    <property type="protein sequence ID" value="KAH9329611.1"/>
    <property type="molecule type" value="Genomic_DNA"/>
</dbReference>
<reference evidence="1 2" key="1">
    <citation type="journal article" date="2021" name="Nat. Plants">
        <title>The Taxus genome provides insights into paclitaxel biosynthesis.</title>
        <authorList>
            <person name="Xiong X."/>
            <person name="Gou J."/>
            <person name="Liao Q."/>
            <person name="Li Y."/>
            <person name="Zhou Q."/>
            <person name="Bi G."/>
            <person name="Li C."/>
            <person name="Du R."/>
            <person name="Wang X."/>
            <person name="Sun T."/>
            <person name="Guo L."/>
            <person name="Liang H."/>
            <person name="Lu P."/>
            <person name="Wu Y."/>
            <person name="Zhang Z."/>
            <person name="Ro D.K."/>
            <person name="Shang Y."/>
            <person name="Huang S."/>
            <person name="Yan J."/>
        </authorList>
    </citation>
    <scope>NUCLEOTIDE SEQUENCE [LARGE SCALE GENOMIC DNA]</scope>
    <source>
        <strain evidence="1">Ta-2019</strain>
    </source>
</reference>
<evidence type="ECO:0000313" key="2">
    <source>
        <dbReference type="Proteomes" id="UP000824469"/>
    </source>
</evidence>
<organism evidence="1 2">
    <name type="scientific">Taxus chinensis</name>
    <name type="common">Chinese yew</name>
    <name type="synonym">Taxus wallichiana var. chinensis</name>
    <dbReference type="NCBI Taxonomy" id="29808"/>
    <lineage>
        <taxon>Eukaryota</taxon>
        <taxon>Viridiplantae</taxon>
        <taxon>Streptophyta</taxon>
        <taxon>Embryophyta</taxon>
        <taxon>Tracheophyta</taxon>
        <taxon>Spermatophyta</taxon>
        <taxon>Pinopsida</taxon>
        <taxon>Pinidae</taxon>
        <taxon>Conifers II</taxon>
        <taxon>Cupressales</taxon>
        <taxon>Taxaceae</taxon>
        <taxon>Taxus</taxon>
    </lineage>
</organism>
<proteinExistence type="predicted"/>
<protein>
    <submittedName>
        <fullName evidence="1">Uncharacterized protein</fullName>
    </submittedName>
</protein>
<evidence type="ECO:0000313" key="1">
    <source>
        <dbReference type="EMBL" id="KAH9329611.1"/>
    </source>
</evidence>
<gene>
    <name evidence="1" type="ORF">KI387_001719</name>
</gene>
<feature type="non-terminal residue" evidence="1">
    <location>
        <position position="1"/>
    </location>
</feature>
<keyword evidence="2" id="KW-1185">Reference proteome</keyword>
<sequence>EIAFRDMVVAVRSRYSQIKYVVPRIILLTTLTLTILREIDVLSYVIDPGGEKKLLGHKRHIEFTKRWNFLQHKLVKAVFAISHFDFNEVLYFIKSSYYDLFTELEASL</sequence>
<name>A0AA38GUZ6_TAXCH</name>
<feature type="non-terminal residue" evidence="1">
    <location>
        <position position="108"/>
    </location>
</feature>
<comment type="caution">
    <text evidence="1">The sequence shown here is derived from an EMBL/GenBank/DDBJ whole genome shotgun (WGS) entry which is preliminary data.</text>
</comment>
<accession>A0AA38GUZ6</accession>